<name>A0A098SCV8_9BACT</name>
<accession>A0A098SCV8</accession>
<dbReference type="InterPro" id="IPR027417">
    <property type="entry name" value="P-loop_NTPase"/>
</dbReference>
<evidence type="ECO:0000313" key="1">
    <source>
        <dbReference type="EMBL" id="KGE88817.1"/>
    </source>
</evidence>
<dbReference type="RefSeq" id="WP_044217709.1">
    <property type="nucleotide sequence ID" value="NZ_JBKAGJ010000001.1"/>
</dbReference>
<comment type="caution">
    <text evidence="1">The sequence shown here is derived from an EMBL/GenBank/DDBJ whole genome shotgun (WGS) entry which is preliminary data.</text>
</comment>
<dbReference type="SUPFAM" id="SSF52540">
    <property type="entry name" value="P-loop containing nucleoside triphosphate hydrolases"/>
    <property type="match status" value="1"/>
</dbReference>
<dbReference type="Proteomes" id="UP000029736">
    <property type="component" value="Unassembled WGS sequence"/>
</dbReference>
<dbReference type="Gene3D" id="3.40.50.300">
    <property type="entry name" value="P-loop containing nucleotide triphosphate hydrolases"/>
    <property type="match status" value="1"/>
</dbReference>
<evidence type="ECO:0000313" key="2">
    <source>
        <dbReference type="Proteomes" id="UP000029736"/>
    </source>
</evidence>
<proteinExistence type="predicted"/>
<reference evidence="1 2" key="1">
    <citation type="journal article" date="2014" name="Int. J. Syst. Evol. Microbiol.">
        <title>Phaeodactylibacter xiamenensis gen. nov., sp. nov., a member of the family Saprospiraceae isolated from the marine alga Phaeodactylum tricornutum.</title>
        <authorList>
            <person name="Chen Z.Jr."/>
            <person name="Lei X."/>
            <person name="Lai Q."/>
            <person name="Li Y."/>
            <person name="Zhang B."/>
            <person name="Zhang J."/>
            <person name="Zhang H."/>
            <person name="Yang L."/>
            <person name="Zheng W."/>
            <person name="Tian Y."/>
            <person name="Yu Z."/>
            <person name="Xu H.Jr."/>
            <person name="Zheng T."/>
        </authorList>
    </citation>
    <scope>NUCLEOTIDE SEQUENCE [LARGE SCALE GENOMIC DNA]</scope>
    <source>
        <strain evidence="1 2">KD52</strain>
    </source>
</reference>
<keyword evidence="2" id="KW-1185">Reference proteome</keyword>
<dbReference type="OrthoDB" id="856045at2"/>
<organism evidence="1 2">
    <name type="scientific">Phaeodactylibacter xiamenensis</name>
    <dbReference type="NCBI Taxonomy" id="1524460"/>
    <lineage>
        <taxon>Bacteria</taxon>
        <taxon>Pseudomonadati</taxon>
        <taxon>Bacteroidota</taxon>
        <taxon>Saprospiria</taxon>
        <taxon>Saprospirales</taxon>
        <taxon>Haliscomenobacteraceae</taxon>
        <taxon>Phaeodactylibacter</taxon>
    </lineage>
</organism>
<sequence length="1074" mass="124361">MANSFSPSVNIVRDQEKDSFSYLPTNNSRRIYDLICSNFESGLHSFTIIGSYGTGKSAFIIALEKHLSGQNQYFEPLNGHFNGCNKFEFLNIVGEKDSFLDALANEFGAEASSKDLFKVLKQKQKALEADQACLVIVVDEFGKFLEHAASVDPDRELYFIQQLAEFVNDEQKNILLITTLHQNFDAYAVGLTEAQRKEWEKVKGRLKELAFNEPVEQLLYLASEYINQYFSFKSKSFDRKLLELIKEKRAFALKNKLEEELVDHLFPFDILSAMVLTVALQRYGQNERSLFSFLQAEEHHGLKSFTSSAKTPYYNLAQVYDYLQYNFYQILNSRYNPDFSRWVRLRDAIDRVESSFADAAQVDRAVKIVKTIGLLNILGTNAAVIDQALLSAYSKACLGEGNIEPIVDQLEKQKIIRYQSFRNRYKIFEGTDVDIDRLFKEAREEIGSLENVAFEARPFIHYDYVPAKAATYITGTPRIFRFEVTKEPVLEFDYLEEQETDGIINLLFDIEPDELFDISNQPILYGIFQNTEEVTRRVLDIKAAEKALSSINDDPVAKRELLELKNSQIEQLNELLGEELFLRKNVLWYYEGEEVNVTSKRRLNVMLSKIADDIYSNTPTFRNEHTNKVTVSSPIHNAKRQFIEALTKDWNKPYMGLPVDRFPAEKAIYMSLLHDTGIHTQQSAVTASFSDSPEAPSFEALWKASEGFLEIAKGNRRKLKEFYELLRRPPFRLKDGFLEFWMITFLFVKREDFALFKDGRYLPNLSREVLELLMREILRHEIKTFNIEGVKLDLFNRYRALTQQDEEDKVTASGFQQTAKPFLVFYAQLPKYTQQTRNLSHDALGFRDTIKDAKELEKTFFEDLPACFGLNLNKLSESEDDLRVFVERVQSCIAELRSAYEDLIGRFEEQLSAFFGEKGADFEVYRKKMQKRYKGIKSHLLLPRQRALYNRIFSELPDRAAWLNSIAQALVGKQLSDISDEEERLLYDRLQSSFAELDNLLELSATDFDEENEEAYQIEITGFNSEPVKRNIILSKRQQKELKEVETGIKKALSQAKDKQLRQAILIKLLKESL</sequence>
<dbReference type="STRING" id="1524460.IX84_06700"/>
<dbReference type="EMBL" id="JPOS01000016">
    <property type="protein sequence ID" value="KGE88817.1"/>
    <property type="molecule type" value="Genomic_DNA"/>
</dbReference>
<protein>
    <submittedName>
        <fullName evidence="1">Uncharacterized protein</fullName>
    </submittedName>
</protein>
<gene>
    <name evidence="1" type="ORF">IX84_06700</name>
</gene>
<dbReference type="AlphaFoldDB" id="A0A098SCV8"/>